<dbReference type="OrthoDB" id="9784302at2"/>
<organism evidence="2 3">
    <name type="scientific">Rhizorhabdus dicambivorans</name>
    <dbReference type="NCBI Taxonomy" id="1850238"/>
    <lineage>
        <taxon>Bacteria</taxon>
        <taxon>Pseudomonadati</taxon>
        <taxon>Pseudomonadota</taxon>
        <taxon>Alphaproteobacteria</taxon>
        <taxon>Sphingomonadales</taxon>
        <taxon>Sphingomonadaceae</taxon>
        <taxon>Rhizorhabdus</taxon>
    </lineage>
</organism>
<dbReference type="Proteomes" id="UP000218934">
    <property type="component" value="Unassembled WGS sequence"/>
</dbReference>
<feature type="domain" description="Rhodanese" evidence="1">
    <location>
        <begin position="18"/>
        <end position="107"/>
    </location>
</feature>
<evidence type="ECO:0000259" key="1">
    <source>
        <dbReference type="PROSITE" id="PS50206"/>
    </source>
</evidence>
<dbReference type="PROSITE" id="PS50206">
    <property type="entry name" value="RHODANESE_3"/>
    <property type="match status" value="1"/>
</dbReference>
<dbReference type="SUPFAM" id="SSF52821">
    <property type="entry name" value="Rhodanese/Cell cycle control phosphatase"/>
    <property type="match status" value="1"/>
</dbReference>
<evidence type="ECO:0000313" key="3">
    <source>
        <dbReference type="Proteomes" id="UP000218934"/>
    </source>
</evidence>
<dbReference type="InterPro" id="IPR036873">
    <property type="entry name" value="Rhodanese-like_dom_sf"/>
</dbReference>
<dbReference type="InterPro" id="IPR023695">
    <property type="entry name" value="Thiosulf_sulfurTrfase"/>
</dbReference>
<dbReference type="Gene3D" id="3.40.250.10">
    <property type="entry name" value="Rhodanese-like domain"/>
    <property type="match status" value="1"/>
</dbReference>
<dbReference type="SMART" id="SM00450">
    <property type="entry name" value="RHOD"/>
    <property type="match status" value="1"/>
</dbReference>
<dbReference type="AlphaFoldDB" id="A0A2A4FY45"/>
<dbReference type="EMBL" id="NWUF01000008">
    <property type="protein sequence ID" value="PCE42415.1"/>
    <property type="molecule type" value="Genomic_DNA"/>
</dbReference>
<name>A0A2A4FY45_9SPHN</name>
<reference evidence="2 3" key="1">
    <citation type="submission" date="2017-09" db="EMBL/GenBank/DDBJ databases">
        <title>The Catabolism of 3,6-Dichlorosalicylic acid is Initiated by the Cytochrome P450 Monooxygenase DsmABC in Rhizorhabdus dicambivorans Ndbn-20.</title>
        <authorList>
            <person name="Na L."/>
        </authorList>
    </citation>
    <scope>NUCLEOTIDE SEQUENCE [LARGE SCALE GENOMIC DNA]</scope>
    <source>
        <strain evidence="2 3">Ndbn-20m</strain>
    </source>
</reference>
<dbReference type="InterPro" id="IPR018634">
    <property type="entry name" value="ChrB_C"/>
</dbReference>
<dbReference type="GO" id="GO:0004792">
    <property type="term" value="F:thiosulfate-cyanide sulfurtransferase activity"/>
    <property type="evidence" value="ECO:0007669"/>
    <property type="project" value="InterPro"/>
</dbReference>
<dbReference type="Pfam" id="PF09828">
    <property type="entry name" value="ChrB_C"/>
    <property type="match status" value="1"/>
</dbReference>
<dbReference type="GO" id="GO:0005737">
    <property type="term" value="C:cytoplasm"/>
    <property type="evidence" value="ECO:0007669"/>
    <property type="project" value="InterPro"/>
</dbReference>
<evidence type="ECO:0000313" key="2">
    <source>
        <dbReference type="EMBL" id="PCE42415.1"/>
    </source>
</evidence>
<accession>A0A2A4FY45</accession>
<dbReference type="RefSeq" id="WP_066701124.1">
    <property type="nucleotide sequence ID" value="NZ_CP023451.1"/>
</dbReference>
<dbReference type="InterPro" id="IPR001763">
    <property type="entry name" value="Rhodanese-like_dom"/>
</dbReference>
<dbReference type="CDD" id="cd01444">
    <property type="entry name" value="GlpE_ST"/>
    <property type="match status" value="1"/>
</dbReference>
<gene>
    <name evidence="2" type="ORF">COO09_10475</name>
</gene>
<sequence length="283" mass="30746">MPALNSIQVDKLFRLIGTPKAPVIIDVRTDEDFAADPRLIPGAMRRPWAEVANWAGGFRGRPVVVACWQGHKLSQGAAAWLRQDGAEAEALDGGVKAWVDAGYPLVPEAILPTRDPQGRTVWVTRARPKVDRIACPWLIRRFVDPNAVFLFVAPGEVVGVADRFGAAPFDIEGDGIRWSHDGDRCTFDVMLDGLGLAGVKPLAHLAMIVRGADTGRPDIIPEAAGLVALSLGLSRMYADDLEQLDAGMLVYDALYRWCRDATGETHDWVSHQPKGARAKPVTA</sequence>
<dbReference type="Pfam" id="PF00581">
    <property type="entry name" value="Rhodanese"/>
    <property type="match status" value="1"/>
</dbReference>
<keyword evidence="2" id="KW-0808">Transferase</keyword>
<proteinExistence type="predicted"/>
<dbReference type="KEGG" id="rdi:CMV14_25445"/>
<keyword evidence="3" id="KW-1185">Reference proteome</keyword>
<protein>
    <submittedName>
        <fullName evidence="2">Sulfurtransferase</fullName>
    </submittedName>
</protein>
<comment type="caution">
    <text evidence="2">The sequence shown here is derived from an EMBL/GenBank/DDBJ whole genome shotgun (WGS) entry which is preliminary data.</text>
</comment>